<keyword evidence="3" id="KW-1185">Reference proteome</keyword>
<dbReference type="SUPFAM" id="SSF51126">
    <property type="entry name" value="Pectin lyase-like"/>
    <property type="match status" value="1"/>
</dbReference>
<organism evidence="2 3">
    <name type="scientific">Mucisphaera calidilacus</name>
    <dbReference type="NCBI Taxonomy" id="2527982"/>
    <lineage>
        <taxon>Bacteria</taxon>
        <taxon>Pseudomonadati</taxon>
        <taxon>Planctomycetota</taxon>
        <taxon>Phycisphaerae</taxon>
        <taxon>Phycisphaerales</taxon>
        <taxon>Phycisphaeraceae</taxon>
        <taxon>Mucisphaera</taxon>
    </lineage>
</organism>
<dbReference type="InterPro" id="IPR024535">
    <property type="entry name" value="RHGA/B-epi-like_pectate_lyase"/>
</dbReference>
<dbReference type="InterPro" id="IPR011050">
    <property type="entry name" value="Pectin_lyase_fold/virulence"/>
</dbReference>
<dbReference type="AlphaFoldDB" id="A0A518BX10"/>
<dbReference type="EMBL" id="CP036280">
    <property type="protein sequence ID" value="QDU71501.1"/>
    <property type="molecule type" value="Genomic_DNA"/>
</dbReference>
<keyword evidence="2" id="KW-0456">Lyase</keyword>
<name>A0A518BX10_9BACT</name>
<dbReference type="Gene3D" id="2.160.20.10">
    <property type="entry name" value="Single-stranded right-handed beta-helix, Pectin lyase-like"/>
    <property type="match status" value="2"/>
</dbReference>
<evidence type="ECO:0000313" key="3">
    <source>
        <dbReference type="Proteomes" id="UP000320386"/>
    </source>
</evidence>
<feature type="domain" description="Rhamnogalacturonase A/B/Epimerase-like pectate lyase" evidence="1">
    <location>
        <begin position="94"/>
        <end position="140"/>
    </location>
</feature>
<gene>
    <name evidence="2" type="ORF">Pan265_13510</name>
</gene>
<dbReference type="InterPro" id="IPR012334">
    <property type="entry name" value="Pectin_lyas_fold"/>
</dbReference>
<accession>A0A518BX10</accession>
<sequence length="679" mass="74241">MSTLPVPMSAEIVGAFERIREEGHPAVPYFEDQVSILNRLEGLIAGHDGRSDEPLASMEASIRPREYAVIRENLEAAIRAALREVEIGGPTVTLNVRDFGAVGDNLHDDGPALRRAVASLAEAGPGAELLLPAGTYRIDGFGGTPRRTHLLLEGLKDVTIRGEGIGRTELVGTEIGTLLRIEDCADVRVADLSLDFDPLPFTQGVIESIHPEDFSVTWRRQAGWPSPTGFPFDVGGDPTVFAVHVGAKPHCPETGRVLGHGGFTVARVEPLDEERFVLHGKKQAWETGRDLPETFRPGHPLTIQSRNVPGHQPAVWTAGNTRLTFERVAVYAAWTHTWQLTADTDVRLLGCVCEPKPGTDRLAISNADGLHIISQRVGPWIQDCRILRNFDDSSNLYCKAVSVDDQPSATELVLDSAFDPSDRSVNWQPDRRHFRVGDQLAVIDPMTGGTVGTPVITGVSERTWRGFRRVGVKLDGPLPVLRTRESLGKTHAVFSNMEFYMCAPDEPLEVMVANLQTKCDGFVMRDSVLGENSVNGIKLKASNGLVAGNHFDRNAGVAVSLLMRLTWQEAYAPRNVRMIDNTFEATHGINATVDYPGERYHYGPPYIADIEIAGNRFVNTTGFSVRLFSMRDSVVRDNQYDAAAPDVVNGEGPVIVDPSCRRVRVEDASMGEADAAGRP</sequence>
<dbReference type="Proteomes" id="UP000320386">
    <property type="component" value="Chromosome"/>
</dbReference>
<evidence type="ECO:0000259" key="1">
    <source>
        <dbReference type="Pfam" id="PF12708"/>
    </source>
</evidence>
<dbReference type="Pfam" id="PF12708">
    <property type="entry name" value="Pect-lyase_RHGA_epim"/>
    <property type="match status" value="1"/>
</dbReference>
<dbReference type="GO" id="GO:0016829">
    <property type="term" value="F:lyase activity"/>
    <property type="evidence" value="ECO:0007669"/>
    <property type="project" value="UniProtKB-KW"/>
</dbReference>
<evidence type="ECO:0000313" key="2">
    <source>
        <dbReference type="EMBL" id="QDU71501.1"/>
    </source>
</evidence>
<dbReference type="RefSeq" id="WP_236254793.1">
    <property type="nucleotide sequence ID" value="NZ_CP036280.1"/>
</dbReference>
<reference evidence="2 3" key="1">
    <citation type="submission" date="2019-02" db="EMBL/GenBank/DDBJ databases">
        <title>Deep-cultivation of Planctomycetes and their phenomic and genomic characterization uncovers novel biology.</title>
        <authorList>
            <person name="Wiegand S."/>
            <person name="Jogler M."/>
            <person name="Boedeker C."/>
            <person name="Pinto D."/>
            <person name="Vollmers J."/>
            <person name="Rivas-Marin E."/>
            <person name="Kohn T."/>
            <person name="Peeters S.H."/>
            <person name="Heuer A."/>
            <person name="Rast P."/>
            <person name="Oberbeckmann S."/>
            <person name="Bunk B."/>
            <person name="Jeske O."/>
            <person name="Meyerdierks A."/>
            <person name="Storesund J.E."/>
            <person name="Kallscheuer N."/>
            <person name="Luecker S."/>
            <person name="Lage O.M."/>
            <person name="Pohl T."/>
            <person name="Merkel B.J."/>
            <person name="Hornburger P."/>
            <person name="Mueller R.-W."/>
            <person name="Bruemmer F."/>
            <person name="Labrenz M."/>
            <person name="Spormann A.M."/>
            <person name="Op den Camp H."/>
            <person name="Overmann J."/>
            <person name="Amann R."/>
            <person name="Jetten M.S.M."/>
            <person name="Mascher T."/>
            <person name="Medema M.H."/>
            <person name="Devos D.P."/>
            <person name="Kaster A.-K."/>
            <person name="Ovreas L."/>
            <person name="Rohde M."/>
            <person name="Galperin M.Y."/>
            <person name="Jogler C."/>
        </authorList>
    </citation>
    <scope>NUCLEOTIDE SEQUENCE [LARGE SCALE GENOMIC DNA]</scope>
    <source>
        <strain evidence="2 3">Pan265</strain>
    </source>
</reference>
<dbReference type="KEGG" id="mcad:Pan265_13510"/>
<protein>
    <submittedName>
        <fullName evidence="2">Pectate lyase superfamily protein</fullName>
    </submittedName>
</protein>
<proteinExistence type="predicted"/>